<reference evidence="2" key="2">
    <citation type="submission" date="2020-09" db="EMBL/GenBank/DDBJ databases">
        <authorList>
            <person name="Sun Q."/>
            <person name="Zhou Y."/>
        </authorList>
    </citation>
    <scope>NUCLEOTIDE SEQUENCE</scope>
    <source>
        <strain evidence="2">CGMCC 1.15448</strain>
    </source>
</reference>
<dbReference type="PRINTS" id="PR00111">
    <property type="entry name" value="ABHYDROLASE"/>
</dbReference>
<dbReference type="RefSeq" id="WP_188931244.1">
    <property type="nucleotide sequence ID" value="NZ_BMJC01000002.1"/>
</dbReference>
<dbReference type="AlphaFoldDB" id="A0A8J2XQZ8"/>
<proteinExistence type="predicted"/>
<dbReference type="Proteomes" id="UP000607559">
    <property type="component" value="Unassembled WGS sequence"/>
</dbReference>
<evidence type="ECO:0000259" key="1">
    <source>
        <dbReference type="Pfam" id="PF00561"/>
    </source>
</evidence>
<feature type="domain" description="AB hydrolase-1" evidence="1">
    <location>
        <begin position="23"/>
        <end position="250"/>
    </location>
</feature>
<dbReference type="GO" id="GO:0016787">
    <property type="term" value="F:hydrolase activity"/>
    <property type="evidence" value="ECO:0007669"/>
    <property type="project" value="UniProtKB-KW"/>
</dbReference>
<evidence type="ECO:0000313" key="2">
    <source>
        <dbReference type="EMBL" id="GGA97298.1"/>
    </source>
</evidence>
<dbReference type="PANTHER" id="PTHR43798:SF29">
    <property type="entry name" value="AB HYDROLASE-1 DOMAIN-CONTAINING PROTEIN"/>
    <property type="match status" value="1"/>
</dbReference>
<keyword evidence="3" id="KW-1185">Reference proteome</keyword>
<comment type="caution">
    <text evidence="2">The sequence shown here is derived from an EMBL/GenBank/DDBJ whole genome shotgun (WGS) entry which is preliminary data.</text>
</comment>
<keyword evidence="2" id="KW-0378">Hydrolase</keyword>
<dbReference type="EMBL" id="BMJC01000002">
    <property type="protein sequence ID" value="GGA97298.1"/>
    <property type="molecule type" value="Genomic_DNA"/>
</dbReference>
<dbReference type="Gene3D" id="3.40.50.1820">
    <property type="entry name" value="alpha/beta hydrolase"/>
    <property type="match status" value="1"/>
</dbReference>
<sequence>MPVTSIRGISLAYDDLGQPNGAPLVFIHGHPFNRTMWSEQVAHFKNDYRLILPDLRGYGETDVTTPRVLLDEMALDIIHLLDELNIEKAAFIGLSMGGQIVLDLYRLIPHRFTALVIVDSDARGETAESAARRLETAEQILKTGMIKHTDETIHKYIANASLQNPAVYNPLYKMMSATRPEGAAAAHKGRALRRDHTAILPAITVPSLIIVGSEDFFTPIPVARLMSDNIPNAGLVVINGAGHLPNMESPTEFNNALGSFLRRLR</sequence>
<dbReference type="SUPFAM" id="SSF53474">
    <property type="entry name" value="alpha/beta-Hydrolases"/>
    <property type="match status" value="1"/>
</dbReference>
<dbReference type="Pfam" id="PF00561">
    <property type="entry name" value="Abhydrolase_1"/>
    <property type="match status" value="1"/>
</dbReference>
<accession>A0A8J2XQZ8</accession>
<protein>
    <submittedName>
        <fullName evidence="2">Alpha/beta hydrolase</fullName>
    </submittedName>
</protein>
<dbReference type="InterPro" id="IPR029058">
    <property type="entry name" value="AB_hydrolase_fold"/>
</dbReference>
<dbReference type="InterPro" id="IPR050266">
    <property type="entry name" value="AB_hydrolase_sf"/>
</dbReference>
<name>A0A8J2XQZ8_9BACT</name>
<evidence type="ECO:0000313" key="3">
    <source>
        <dbReference type="Proteomes" id="UP000607559"/>
    </source>
</evidence>
<organism evidence="2 3">
    <name type="scientific">Puia dinghuensis</name>
    <dbReference type="NCBI Taxonomy" id="1792502"/>
    <lineage>
        <taxon>Bacteria</taxon>
        <taxon>Pseudomonadati</taxon>
        <taxon>Bacteroidota</taxon>
        <taxon>Chitinophagia</taxon>
        <taxon>Chitinophagales</taxon>
        <taxon>Chitinophagaceae</taxon>
        <taxon>Puia</taxon>
    </lineage>
</organism>
<reference evidence="2" key="1">
    <citation type="journal article" date="2014" name="Int. J. Syst. Evol. Microbiol.">
        <title>Complete genome sequence of Corynebacterium casei LMG S-19264T (=DSM 44701T), isolated from a smear-ripened cheese.</title>
        <authorList>
            <consortium name="US DOE Joint Genome Institute (JGI-PGF)"/>
            <person name="Walter F."/>
            <person name="Albersmeier A."/>
            <person name="Kalinowski J."/>
            <person name="Ruckert C."/>
        </authorList>
    </citation>
    <scope>NUCLEOTIDE SEQUENCE</scope>
    <source>
        <strain evidence="2">CGMCC 1.15448</strain>
    </source>
</reference>
<gene>
    <name evidence="2" type="ORF">GCM10011511_20810</name>
</gene>
<dbReference type="PANTHER" id="PTHR43798">
    <property type="entry name" value="MONOACYLGLYCEROL LIPASE"/>
    <property type="match status" value="1"/>
</dbReference>
<dbReference type="InterPro" id="IPR000073">
    <property type="entry name" value="AB_hydrolase_1"/>
</dbReference>